<dbReference type="Pfam" id="PF13976">
    <property type="entry name" value="gag_pre-integrs"/>
    <property type="match status" value="1"/>
</dbReference>
<keyword evidence="2" id="KW-0479">Metal-binding</keyword>
<dbReference type="GO" id="GO:0003676">
    <property type="term" value="F:nucleic acid binding"/>
    <property type="evidence" value="ECO:0007669"/>
    <property type="project" value="InterPro"/>
</dbReference>
<dbReference type="SMART" id="SM00343">
    <property type="entry name" value="ZnF_C2HC"/>
    <property type="match status" value="1"/>
</dbReference>
<feature type="compositionally biased region" description="Acidic residues" evidence="7">
    <location>
        <begin position="686"/>
        <end position="704"/>
    </location>
</feature>
<sequence length="1285" mass="146398">MATESSNFVQPAIPKFDGHYDHWSMLMENFLRSKEYWSLVENGIPAAAEGIEPTEAQQKAIADHKLKDLKVKNYLFQAIDRNIMETILNKETGKHIWDSMKQKYQGSIRVKRAQLQALRREFEVLQIKEGESVDEYFARTLTIANKMKIHGESMKQVVIIEKILRSMTSRMNGHGRDEQALKVTYNDQVAGRGGRGRGAFRGRGRGRGRQAFNKAIVECYKCHQLGHFQYECPKWEKGAHYAELDEKEEMLLMSYVELNQSRKEDVWFLDSGCSNHMCGNKLWFSDLDEEFRQSVKLGNNSKMTVLGKGNIRMQVAGVTQVITDVFYIPELRNNLLSVGQLQEKGVAILIQHGECRVYHPEKGLIMQTSMSANRMFILPVRVMPKAPTCFQITLEDNTYLWHCRYGHLSFKGLRTLQYKEMVRGLPQLKASSKVCTDCMVGKQHRDAIPKRSLWRASQRLQLVHADICGPIKPVSNSKKRYLISFIDDYNRKVWIYFLTEKSEAFTTFKNYKNLVEKETGAFICCLRTDRGGEFTSLEFNAFCKTNGISRQLTTAYTPQQNGVAERKNRTIMNMVRSMLSEKQVPKNFWPEVVNWTTHVLNRSPTLAVKGVTPEEAWSGVKPNVDYFRVFGCIGHVHVPDNKRKKLDDKSFQCVLLGRCVFEEDKCWNWGRSNEEVRLDVLEWGDSNEEGSEDEQGEDDAEEGVAVEGREREDSLSSSESLGENSGVSGESSPSSQQGRNKRVPFWMEDYVSGGEFSEGDVEHNLVLFTSTADPTTFEEAVQSSKWRAAMDLEIEAIERNGTWELTDLPEGVKKIGVKWVFKTKLNENGKVDKCKARLLAKGYAQQHGIDYTEVFAPVAKWDTIRMVIALAARNGWSVYQLDVKSAFLHGELNEAVFIEQPQGYEKKGEEHKVYKLKKALYGLKQAPRAWYSRIEAYFIKEGFERCSCDHTLFIKTGDGGKILIVSLYVDDLIFTGNDESMFVKFKNSMKLEFDMTDLGKMKYFLGMEVLQNSEGIYISQRKYAKEVLERFGMEKSNSVKNPIVPGDRLTKNEGGVKVDATKYKQLVGSLMYLTATRPHLMYVVCLISRFMASPTEMHLQAAKRVLRYLKGTVDLGVFYQKEGNGELMAYTDSDYAGDVDDRKSTSGYVFLLSEGAVAWSSKKQPVVTLSTTEAEFVATASCACQGVWMRRVLEKLGHSQGKCTTVLCDNNSTIKLSKNPVMHGRSKHIDVRFHFLHDLTREGVVELKHCGTQEQVADIMTKPLKLDVFLKLRELLGVSVVPRVN</sequence>
<protein>
    <submittedName>
        <fullName evidence="10">Retrovirus-related Pol polyprotein from transposon TNT 1-94</fullName>
    </submittedName>
</protein>
<evidence type="ECO:0000256" key="7">
    <source>
        <dbReference type="SAM" id="MobiDB-lite"/>
    </source>
</evidence>
<keyword evidence="5" id="KW-0863">Zinc-finger</keyword>
<dbReference type="SUPFAM" id="SSF56672">
    <property type="entry name" value="DNA/RNA polymerases"/>
    <property type="match status" value="1"/>
</dbReference>
<evidence type="ECO:0000313" key="10">
    <source>
        <dbReference type="EMBL" id="RVX07197.1"/>
    </source>
</evidence>
<keyword evidence="5" id="KW-0862">Zinc</keyword>
<proteinExistence type="predicted"/>
<dbReference type="CDD" id="cd09272">
    <property type="entry name" value="RNase_HI_RT_Ty1"/>
    <property type="match status" value="1"/>
</dbReference>
<feature type="domain" description="CCHC-type" evidence="8">
    <location>
        <begin position="219"/>
        <end position="234"/>
    </location>
</feature>
<dbReference type="InterPro" id="IPR039537">
    <property type="entry name" value="Retrotran_Ty1/copia-like"/>
</dbReference>
<dbReference type="Pfam" id="PF14223">
    <property type="entry name" value="Retrotran_gag_2"/>
    <property type="match status" value="1"/>
</dbReference>
<accession>A0A438JE14</accession>
<evidence type="ECO:0000259" key="9">
    <source>
        <dbReference type="PROSITE" id="PS50994"/>
    </source>
</evidence>
<dbReference type="InterPro" id="IPR013103">
    <property type="entry name" value="RVT_2"/>
</dbReference>
<feature type="domain" description="Integrase catalytic" evidence="9">
    <location>
        <begin position="445"/>
        <end position="621"/>
    </location>
</feature>
<name>A0A438JE14_VITVI</name>
<feature type="coiled-coil region" evidence="6">
    <location>
        <begin position="101"/>
        <end position="128"/>
    </location>
</feature>
<dbReference type="GO" id="GO:0006508">
    <property type="term" value="P:proteolysis"/>
    <property type="evidence" value="ECO:0007669"/>
    <property type="project" value="UniProtKB-KW"/>
</dbReference>
<dbReference type="GO" id="GO:0008270">
    <property type="term" value="F:zinc ion binding"/>
    <property type="evidence" value="ECO:0007669"/>
    <property type="project" value="UniProtKB-KW"/>
</dbReference>
<evidence type="ECO:0000256" key="1">
    <source>
        <dbReference type="ARBA" id="ARBA00022670"/>
    </source>
</evidence>
<evidence type="ECO:0000259" key="8">
    <source>
        <dbReference type="PROSITE" id="PS50158"/>
    </source>
</evidence>
<dbReference type="Pfam" id="PF07727">
    <property type="entry name" value="RVT_2"/>
    <property type="match status" value="1"/>
</dbReference>
<dbReference type="InterPro" id="IPR001584">
    <property type="entry name" value="Integrase_cat-core"/>
</dbReference>
<dbReference type="SUPFAM" id="SSF57756">
    <property type="entry name" value="Retrovirus zinc finger-like domains"/>
    <property type="match status" value="1"/>
</dbReference>
<dbReference type="SUPFAM" id="SSF53098">
    <property type="entry name" value="Ribonuclease H-like"/>
    <property type="match status" value="1"/>
</dbReference>
<dbReference type="GO" id="GO:0004190">
    <property type="term" value="F:aspartic-type endopeptidase activity"/>
    <property type="evidence" value="ECO:0007669"/>
    <property type="project" value="UniProtKB-KW"/>
</dbReference>
<evidence type="ECO:0000313" key="11">
    <source>
        <dbReference type="Proteomes" id="UP000288805"/>
    </source>
</evidence>
<keyword evidence="1" id="KW-0645">Protease</keyword>
<dbReference type="PANTHER" id="PTHR42648:SF18">
    <property type="entry name" value="RETROTRANSPOSON, UNCLASSIFIED-LIKE PROTEIN"/>
    <property type="match status" value="1"/>
</dbReference>
<gene>
    <name evidence="10" type="primary">POLX_24</name>
    <name evidence="10" type="ORF">CK203_022463</name>
</gene>
<organism evidence="10 11">
    <name type="scientific">Vitis vinifera</name>
    <name type="common">Grape</name>
    <dbReference type="NCBI Taxonomy" id="29760"/>
    <lineage>
        <taxon>Eukaryota</taxon>
        <taxon>Viridiplantae</taxon>
        <taxon>Streptophyta</taxon>
        <taxon>Embryophyta</taxon>
        <taxon>Tracheophyta</taxon>
        <taxon>Spermatophyta</taxon>
        <taxon>Magnoliopsida</taxon>
        <taxon>eudicotyledons</taxon>
        <taxon>Gunneridae</taxon>
        <taxon>Pentapetalae</taxon>
        <taxon>rosids</taxon>
        <taxon>Vitales</taxon>
        <taxon>Vitaceae</taxon>
        <taxon>Viteae</taxon>
        <taxon>Vitis</taxon>
    </lineage>
</organism>
<keyword evidence="4" id="KW-0378">Hydrolase</keyword>
<dbReference type="Gene3D" id="3.30.420.10">
    <property type="entry name" value="Ribonuclease H-like superfamily/Ribonuclease H"/>
    <property type="match status" value="1"/>
</dbReference>
<dbReference type="PROSITE" id="PS50994">
    <property type="entry name" value="INTEGRASE"/>
    <property type="match status" value="1"/>
</dbReference>
<reference evidence="10 11" key="1">
    <citation type="journal article" date="2018" name="PLoS Genet.">
        <title>Population sequencing reveals clonal diversity and ancestral inbreeding in the grapevine cultivar Chardonnay.</title>
        <authorList>
            <person name="Roach M.J."/>
            <person name="Johnson D.L."/>
            <person name="Bohlmann J."/>
            <person name="van Vuuren H.J."/>
            <person name="Jones S.J."/>
            <person name="Pretorius I.S."/>
            <person name="Schmidt S.A."/>
            <person name="Borneman A.R."/>
        </authorList>
    </citation>
    <scope>NUCLEOTIDE SEQUENCE [LARGE SCALE GENOMIC DNA]</scope>
    <source>
        <strain evidence="11">cv. Chardonnay</strain>
        <tissue evidence="10">Leaf</tissue>
    </source>
</reference>
<dbReference type="InterPro" id="IPR054722">
    <property type="entry name" value="PolX-like_BBD"/>
</dbReference>
<dbReference type="Proteomes" id="UP000288805">
    <property type="component" value="Unassembled WGS sequence"/>
</dbReference>
<evidence type="ECO:0000256" key="3">
    <source>
        <dbReference type="ARBA" id="ARBA00022750"/>
    </source>
</evidence>
<evidence type="ECO:0000256" key="5">
    <source>
        <dbReference type="PROSITE-ProRule" id="PRU00047"/>
    </source>
</evidence>
<evidence type="ECO:0000256" key="4">
    <source>
        <dbReference type="ARBA" id="ARBA00022801"/>
    </source>
</evidence>
<keyword evidence="3" id="KW-0064">Aspartyl protease</keyword>
<dbReference type="InterPro" id="IPR036875">
    <property type="entry name" value="Znf_CCHC_sf"/>
</dbReference>
<dbReference type="InterPro" id="IPR001878">
    <property type="entry name" value="Znf_CCHC"/>
</dbReference>
<dbReference type="InterPro" id="IPR043502">
    <property type="entry name" value="DNA/RNA_pol_sf"/>
</dbReference>
<feature type="region of interest" description="Disordered" evidence="7">
    <location>
        <begin position="686"/>
        <end position="740"/>
    </location>
</feature>
<feature type="compositionally biased region" description="Low complexity" evidence="7">
    <location>
        <begin position="715"/>
        <end position="735"/>
    </location>
</feature>
<evidence type="ECO:0000256" key="2">
    <source>
        <dbReference type="ARBA" id="ARBA00022723"/>
    </source>
</evidence>
<dbReference type="EMBL" id="QGNW01000046">
    <property type="protein sequence ID" value="RVX07197.1"/>
    <property type="molecule type" value="Genomic_DNA"/>
</dbReference>
<dbReference type="PROSITE" id="PS50158">
    <property type="entry name" value="ZF_CCHC"/>
    <property type="match status" value="1"/>
</dbReference>
<evidence type="ECO:0000256" key="6">
    <source>
        <dbReference type="SAM" id="Coils"/>
    </source>
</evidence>
<dbReference type="Pfam" id="PF00665">
    <property type="entry name" value="rve"/>
    <property type="match status" value="1"/>
</dbReference>
<comment type="caution">
    <text evidence="10">The sequence shown here is derived from an EMBL/GenBank/DDBJ whole genome shotgun (WGS) entry which is preliminary data.</text>
</comment>
<dbReference type="GO" id="GO:0015074">
    <property type="term" value="P:DNA integration"/>
    <property type="evidence" value="ECO:0007669"/>
    <property type="project" value="InterPro"/>
</dbReference>
<dbReference type="PANTHER" id="PTHR42648">
    <property type="entry name" value="TRANSPOSASE, PUTATIVE-RELATED"/>
    <property type="match status" value="1"/>
</dbReference>
<dbReference type="InterPro" id="IPR012337">
    <property type="entry name" value="RNaseH-like_sf"/>
</dbReference>
<dbReference type="InterPro" id="IPR036397">
    <property type="entry name" value="RNaseH_sf"/>
</dbReference>
<dbReference type="InterPro" id="IPR025724">
    <property type="entry name" value="GAG-pre-integrase_dom"/>
</dbReference>
<dbReference type="Pfam" id="PF22936">
    <property type="entry name" value="Pol_BBD"/>
    <property type="match status" value="1"/>
</dbReference>
<keyword evidence="6" id="KW-0175">Coiled coil</keyword>
<dbReference type="Gene3D" id="4.10.60.10">
    <property type="entry name" value="Zinc finger, CCHC-type"/>
    <property type="match status" value="1"/>
</dbReference>